<evidence type="ECO:0000313" key="1">
    <source>
        <dbReference type="EMBL" id="QZE14148.1"/>
    </source>
</evidence>
<evidence type="ECO:0000313" key="2">
    <source>
        <dbReference type="Proteomes" id="UP000826212"/>
    </source>
</evidence>
<protein>
    <submittedName>
        <fullName evidence="1">tRNA (Guanosine(46)-N7)-methyltransferase TrmB</fullName>
        <ecNumber evidence="1">2.1.1.33</ecNumber>
    </submittedName>
</protein>
<proteinExistence type="predicted"/>
<gene>
    <name evidence="1" type="primary">trmB</name>
    <name evidence="1" type="ORF">K4L44_16740</name>
</gene>
<keyword evidence="1" id="KW-0808">Transferase</keyword>
<name>A0AC61NEX9_9BACT</name>
<accession>A0AC61NEX9</accession>
<dbReference type="EMBL" id="CP081303">
    <property type="protein sequence ID" value="QZE14148.1"/>
    <property type="molecule type" value="Genomic_DNA"/>
</dbReference>
<keyword evidence="2" id="KW-1185">Reference proteome</keyword>
<dbReference type="Proteomes" id="UP000826212">
    <property type="component" value="Chromosome"/>
</dbReference>
<reference evidence="1" key="1">
    <citation type="submission" date="2021-08" db="EMBL/GenBank/DDBJ databases">
        <title>Novel anaerobic bacterium isolated from sea squirt in East Sea, Republic of Korea.</title>
        <authorList>
            <person name="Nguyen T.H."/>
            <person name="Li Z."/>
            <person name="Lee Y.-J."/>
            <person name="Ko J."/>
            <person name="Kim S.-G."/>
        </authorList>
    </citation>
    <scope>NUCLEOTIDE SEQUENCE</scope>
    <source>
        <strain evidence="1">KCTC 25031</strain>
    </source>
</reference>
<keyword evidence="1" id="KW-0489">Methyltransferase</keyword>
<dbReference type="EC" id="2.1.1.33" evidence="1"/>
<sequence length="245" mass="29245">MGKNKLKKFSEMETFPNVFQDSYKELQTRTFEYRGKWASDFFKNDNPIVVEVGCGKGEYTVGLAKKYPNKNFIGVDIKGSRMWLGAKESVDNKMINVVFIRTHVELLNLFFDKNEISEIWITFADPQMKHTRRRLTSTRFMNHYRQYLKEGGLVHLKTDSNFLYTYTDIMVHENKFEIEENTNDLYNSDVVDDILSIRTFYEQQWLDRGKTIKYLRWVMHYNGLVEPEVEIEPDDYRSFGRSRKE</sequence>
<organism evidence="1 2">
    <name type="scientific">Halosquirtibacter laminarini</name>
    <dbReference type="NCBI Taxonomy" id="3374600"/>
    <lineage>
        <taxon>Bacteria</taxon>
        <taxon>Pseudomonadati</taxon>
        <taxon>Bacteroidota</taxon>
        <taxon>Bacteroidia</taxon>
        <taxon>Marinilabiliales</taxon>
        <taxon>Prolixibacteraceae</taxon>
        <taxon>Halosquirtibacter</taxon>
    </lineage>
</organism>